<evidence type="ECO:0000313" key="2">
    <source>
        <dbReference type="EMBL" id="KAF8873663.1"/>
    </source>
</evidence>
<accession>A0A9P5TGY0</accession>
<organism evidence="3 4">
    <name type="scientific">Gymnopilus junonius</name>
    <name type="common">Spectacular rustgill mushroom</name>
    <name type="synonym">Gymnopilus spectabilis subsp. junonius</name>
    <dbReference type="NCBI Taxonomy" id="109634"/>
    <lineage>
        <taxon>Eukaryota</taxon>
        <taxon>Fungi</taxon>
        <taxon>Dikarya</taxon>
        <taxon>Basidiomycota</taxon>
        <taxon>Agaricomycotina</taxon>
        <taxon>Agaricomycetes</taxon>
        <taxon>Agaricomycetidae</taxon>
        <taxon>Agaricales</taxon>
        <taxon>Agaricineae</taxon>
        <taxon>Hymenogastraceae</taxon>
        <taxon>Gymnopilus</taxon>
    </lineage>
</organism>
<keyword evidence="1" id="KW-0732">Signal</keyword>
<evidence type="ECO:0000313" key="3">
    <source>
        <dbReference type="EMBL" id="KAF8879517.1"/>
    </source>
</evidence>
<keyword evidence="4" id="KW-1185">Reference proteome</keyword>
<dbReference type="OrthoDB" id="2928732at2759"/>
<evidence type="ECO:0000313" key="4">
    <source>
        <dbReference type="Proteomes" id="UP000724874"/>
    </source>
</evidence>
<dbReference type="EMBL" id="JADNYJ010000148">
    <property type="protein sequence ID" value="KAF8879517.1"/>
    <property type="molecule type" value="Genomic_DNA"/>
</dbReference>
<protein>
    <submittedName>
        <fullName evidence="3">Uncharacterized protein</fullName>
    </submittedName>
</protein>
<dbReference type="AlphaFoldDB" id="A0A9P5TGY0"/>
<evidence type="ECO:0000256" key="1">
    <source>
        <dbReference type="SAM" id="SignalP"/>
    </source>
</evidence>
<gene>
    <name evidence="3" type="ORF">CPB84DRAFT_1828397</name>
    <name evidence="2" type="ORF">CPB84DRAFT_1967132</name>
</gene>
<dbReference type="Proteomes" id="UP000724874">
    <property type="component" value="Unassembled WGS sequence"/>
</dbReference>
<name>A0A9P5TGY0_GYMJU</name>
<comment type="caution">
    <text evidence="3">The sequence shown here is derived from an EMBL/GenBank/DDBJ whole genome shotgun (WGS) entry which is preliminary data.</text>
</comment>
<reference evidence="3" key="1">
    <citation type="submission" date="2020-11" db="EMBL/GenBank/DDBJ databases">
        <authorList>
            <consortium name="DOE Joint Genome Institute"/>
            <person name="Ahrendt S."/>
            <person name="Riley R."/>
            <person name="Andreopoulos W."/>
            <person name="LaButti K."/>
            <person name="Pangilinan J."/>
            <person name="Ruiz-duenas F.J."/>
            <person name="Barrasa J.M."/>
            <person name="Sanchez-Garcia M."/>
            <person name="Camarero S."/>
            <person name="Miyauchi S."/>
            <person name="Serrano A."/>
            <person name="Linde D."/>
            <person name="Babiker R."/>
            <person name="Drula E."/>
            <person name="Ayuso-Fernandez I."/>
            <person name="Pacheco R."/>
            <person name="Padilla G."/>
            <person name="Ferreira P."/>
            <person name="Barriuso J."/>
            <person name="Kellner H."/>
            <person name="Castanera R."/>
            <person name="Alfaro M."/>
            <person name="Ramirez L."/>
            <person name="Pisabarro A.G."/>
            <person name="Kuo A."/>
            <person name="Tritt A."/>
            <person name="Lipzen A."/>
            <person name="He G."/>
            <person name="Yan M."/>
            <person name="Ng V."/>
            <person name="Cullen D."/>
            <person name="Martin F."/>
            <person name="Rosso M.-N."/>
            <person name="Henrissat B."/>
            <person name="Hibbett D."/>
            <person name="Martinez A.T."/>
            <person name="Grigoriev I.V."/>
        </authorList>
    </citation>
    <scope>NUCLEOTIDE SEQUENCE</scope>
    <source>
        <strain evidence="3">AH 44721</strain>
    </source>
</reference>
<feature type="chain" id="PRO_5040653548" evidence="1">
    <location>
        <begin position="22"/>
        <end position="108"/>
    </location>
</feature>
<proteinExistence type="predicted"/>
<dbReference type="EMBL" id="JADNYJ010000231">
    <property type="protein sequence ID" value="KAF8873663.1"/>
    <property type="molecule type" value="Genomic_DNA"/>
</dbReference>
<sequence length="108" mass="10606">MQFNVAFITTALLASASLAMSATITLFAGAGCTGANQGTFSVPSRECLTLGSGSVKSISYSGVGSEIEFYISGGGHDACTNGASLTRGGGSGCATAPTGVNWESVAVI</sequence>
<feature type="signal peptide" evidence="1">
    <location>
        <begin position="1"/>
        <end position="21"/>
    </location>
</feature>